<dbReference type="InterPro" id="IPR008928">
    <property type="entry name" value="6-hairpin_glycosidase_sf"/>
</dbReference>
<sequence length="684" mass="74805">MLTDTAQSRFAVMTSVPAGSVTMADQGPLGRLRRRALEVTIPSMGELMFDADVAHAVENFRIAAGWAEGEHHAAPFMDGDLYKWLESAVVAAPDAPQLAERVAQALEAIAAAQQPDGYVHTKTTIGARTDPTIAPLQDRLNFETYNLGHLITLGCLHRRLTGDQTYFAMAVRAADYLLQAVAQQPEAVGDCNICPSHYMAVIELYRSTGDERYLSLARTLLDLHGGKGGDGGDDNQDVYPVQDQPVATGHAVRANYLFAGMTDYALETGDEEFRAAAVRLWEDVVAHKLYLTGGCGALYDGASPDAAQDYSTVSKTHQAYGRPYELPHTTAYNESCATLGFVLWSWRMLLLTGEARFADEIERVLFNSLPAMIDAEGLAYFYTNPLRAVRDLPFQMRRAGDPEGTAPPPSEARLRQEYMTNCFCCPPNIARVIAELPYYIYSQSSQHAPATQGAPAGQEVPSLWVHQFLPGTASLEVDGVPVEITQTTRYPSEGSVQIRVRAQSPVRASIRIRRPGWAPETEVHVRGEAVTAAENGYLVIDRTWSDEEILVEIPLRPRVTVAHHFLEESTNQAAVVRGPVVYCLESADLPEGVGIESVHLPFPTEWVAEEGTGLFADQVLLRTSAVALPATVPHGELYGELVDQPGTELDLRLVPYAHWANRGPGEMTVWLPLLRSARLPGGDS</sequence>
<organism evidence="4 5">
    <name type="scientific">Candidatus Ruania gallistercoris</name>
    <dbReference type="NCBI Taxonomy" id="2838746"/>
    <lineage>
        <taxon>Bacteria</taxon>
        <taxon>Bacillati</taxon>
        <taxon>Actinomycetota</taxon>
        <taxon>Actinomycetes</taxon>
        <taxon>Micrococcales</taxon>
        <taxon>Ruaniaceae</taxon>
        <taxon>Ruania</taxon>
    </lineage>
</organism>
<proteinExistence type="predicted"/>
<dbReference type="EMBL" id="DXBY01000298">
    <property type="protein sequence ID" value="HIZ37522.1"/>
    <property type="molecule type" value="Genomic_DNA"/>
</dbReference>
<evidence type="ECO:0000259" key="2">
    <source>
        <dbReference type="Pfam" id="PF20736"/>
    </source>
</evidence>
<reference evidence="4" key="2">
    <citation type="submission" date="2021-04" db="EMBL/GenBank/DDBJ databases">
        <authorList>
            <person name="Gilroy R."/>
        </authorList>
    </citation>
    <scope>NUCLEOTIDE SEQUENCE</scope>
    <source>
        <strain evidence="4">ChiGjej4B4-7305</strain>
    </source>
</reference>
<reference evidence="4" key="1">
    <citation type="journal article" date="2021" name="PeerJ">
        <title>Extensive microbial diversity within the chicken gut microbiome revealed by metagenomics and culture.</title>
        <authorList>
            <person name="Gilroy R."/>
            <person name="Ravi A."/>
            <person name="Getino M."/>
            <person name="Pursley I."/>
            <person name="Horton D.L."/>
            <person name="Alikhan N.F."/>
            <person name="Baker D."/>
            <person name="Gharbi K."/>
            <person name="Hall N."/>
            <person name="Watson M."/>
            <person name="Adriaenssens E.M."/>
            <person name="Foster-Nyarko E."/>
            <person name="Jarju S."/>
            <person name="Secka A."/>
            <person name="Antonio M."/>
            <person name="Oren A."/>
            <person name="Chaudhuri R.R."/>
            <person name="La Ragione R."/>
            <person name="Hildebrand F."/>
            <person name="Pallen M.J."/>
        </authorList>
    </citation>
    <scope>NUCLEOTIDE SEQUENCE</scope>
    <source>
        <strain evidence="4">ChiGjej4B4-7305</strain>
    </source>
</reference>
<dbReference type="InterPro" id="IPR012878">
    <property type="entry name" value="Beta-AFase-like_GH127_cat"/>
</dbReference>
<dbReference type="InterPro" id="IPR049049">
    <property type="entry name" value="Beta-AFase-like_GH127_C"/>
</dbReference>
<dbReference type="AlphaFoldDB" id="A0A9D2J638"/>
<feature type="domain" description="Non-reducing end beta-L-arabinofuranosidase-like GH127 middle" evidence="2">
    <location>
        <begin position="463"/>
        <end position="548"/>
    </location>
</feature>
<protein>
    <submittedName>
        <fullName evidence="4">Glycoside hydrolase family 127 protein</fullName>
    </submittedName>
</protein>
<dbReference type="Pfam" id="PF20736">
    <property type="entry name" value="Glyco_hydro127M"/>
    <property type="match status" value="1"/>
</dbReference>
<dbReference type="PANTHER" id="PTHR43465">
    <property type="entry name" value="DUF1680 DOMAIN PROTEIN (AFU_ORTHOLOGUE AFUA_1G08910)"/>
    <property type="match status" value="1"/>
</dbReference>
<name>A0A9D2J638_9MICO</name>
<dbReference type="PANTHER" id="PTHR43465:SF1">
    <property type="entry name" value="NON-REDUCING END BETA-L-ARABINOFURANOSIDASE"/>
    <property type="match status" value="1"/>
</dbReference>
<dbReference type="GO" id="GO:0005975">
    <property type="term" value="P:carbohydrate metabolic process"/>
    <property type="evidence" value="ECO:0007669"/>
    <property type="project" value="InterPro"/>
</dbReference>
<dbReference type="GO" id="GO:0016787">
    <property type="term" value="F:hydrolase activity"/>
    <property type="evidence" value="ECO:0007669"/>
    <property type="project" value="UniProtKB-KW"/>
</dbReference>
<feature type="domain" description="Non-reducing end beta-L-arabinofuranosidase-like GH127 C-terminal" evidence="3">
    <location>
        <begin position="557"/>
        <end position="672"/>
    </location>
</feature>
<dbReference type="InterPro" id="IPR049046">
    <property type="entry name" value="Beta-AFase-like_GH127_middle"/>
</dbReference>
<dbReference type="SUPFAM" id="SSF48208">
    <property type="entry name" value="Six-hairpin glycosidases"/>
    <property type="match status" value="1"/>
</dbReference>
<evidence type="ECO:0000259" key="3">
    <source>
        <dbReference type="Pfam" id="PF20737"/>
    </source>
</evidence>
<gene>
    <name evidence="4" type="ORF">H9815_17230</name>
</gene>
<accession>A0A9D2J638</accession>
<dbReference type="Pfam" id="PF07944">
    <property type="entry name" value="Beta-AFase-like_GH127_cat"/>
    <property type="match status" value="1"/>
</dbReference>
<comment type="caution">
    <text evidence="4">The sequence shown here is derived from an EMBL/GenBank/DDBJ whole genome shotgun (WGS) entry which is preliminary data.</text>
</comment>
<keyword evidence="4" id="KW-0378">Hydrolase</keyword>
<evidence type="ECO:0000259" key="1">
    <source>
        <dbReference type="Pfam" id="PF07944"/>
    </source>
</evidence>
<dbReference type="Pfam" id="PF20737">
    <property type="entry name" value="Glyco_hydro127C"/>
    <property type="match status" value="1"/>
</dbReference>
<evidence type="ECO:0000313" key="4">
    <source>
        <dbReference type="EMBL" id="HIZ37522.1"/>
    </source>
</evidence>
<dbReference type="Proteomes" id="UP000824037">
    <property type="component" value="Unassembled WGS sequence"/>
</dbReference>
<feature type="domain" description="Non-reducing end beta-L-arabinofuranosidase-like GH127 catalytic" evidence="1">
    <location>
        <begin position="21"/>
        <end position="436"/>
    </location>
</feature>
<evidence type="ECO:0000313" key="5">
    <source>
        <dbReference type="Proteomes" id="UP000824037"/>
    </source>
</evidence>
<dbReference type="InterPro" id="IPR049174">
    <property type="entry name" value="Beta-AFase-like"/>
</dbReference>